<sequence length="126" mass="13862">MYFKEVNFDNTPEFLASQHYINFSKTALDTDVVADENGKKYVLAGSLLGESGKVVKITRGGSSGSYTYTLSEDPVGIVFSTVDVTYGPQPVASMVEGYVITERLQGEYVKEAIDTIKTKLPNIKFM</sequence>
<evidence type="ECO:0000313" key="1">
    <source>
        <dbReference type="EMBL" id="HBH2622032.1"/>
    </source>
</evidence>
<gene>
    <name evidence="1" type="ORF">KRQ00_003854</name>
</gene>
<reference evidence="1" key="1">
    <citation type="journal article" date="2018" name="Genome Biol.">
        <title>SKESA: strategic k-mer extension for scrupulous assemblies.</title>
        <authorList>
            <person name="Souvorov A."/>
            <person name="Agarwala R."/>
            <person name="Lipman D.J."/>
        </authorList>
    </citation>
    <scope>NUCLEOTIDE SEQUENCE</scope>
    <source>
        <strain evidence="1">Clostridioides</strain>
    </source>
</reference>
<comment type="caution">
    <text evidence="1">The sequence shown here is derived from an EMBL/GenBank/DDBJ whole genome shotgun (WGS) entry which is preliminary data.</text>
</comment>
<name>A0A9P4DB88_CLODI</name>
<protein>
    <submittedName>
        <fullName evidence="1">Uncharacterized protein</fullName>
    </submittedName>
</protein>
<proteinExistence type="predicted"/>
<organism evidence="1 2">
    <name type="scientific">Clostridioides difficile</name>
    <name type="common">Peptoclostridium difficile</name>
    <dbReference type="NCBI Taxonomy" id="1496"/>
    <lineage>
        <taxon>Bacteria</taxon>
        <taxon>Bacillati</taxon>
        <taxon>Bacillota</taxon>
        <taxon>Clostridia</taxon>
        <taxon>Peptostreptococcales</taxon>
        <taxon>Peptostreptococcaceae</taxon>
        <taxon>Clostridioides</taxon>
    </lineage>
</organism>
<accession>A0A9P4DB88</accession>
<dbReference type="AlphaFoldDB" id="A0A9P4DB88"/>
<dbReference type="Proteomes" id="UP000879542">
    <property type="component" value="Unassembled WGS sequence"/>
</dbReference>
<evidence type="ECO:0000313" key="2">
    <source>
        <dbReference type="Proteomes" id="UP000879542"/>
    </source>
</evidence>
<dbReference type="EMBL" id="DAEQIJ010000034">
    <property type="protein sequence ID" value="HBH2622032.1"/>
    <property type="molecule type" value="Genomic_DNA"/>
</dbReference>
<reference evidence="1" key="2">
    <citation type="submission" date="2021-06" db="EMBL/GenBank/DDBJ databases">
        <authorList>
            <consortium name="NCBI Pathogen Detection Project"/>
        </authorList>
    </citation>
    <scope>NUCLEOTIDE SEQUENCE</scope>
    <source>
        <strain evidence="1">Clostridioides</strain>
    </source>
</reference>
<dbReference type="RefSeq" id="WP_021379431.1">
    <property type="nucleotide sequence ID" value="NZ_BISR01000111.1"/>
</dbReference>